<comment type="similarity">
    <text evidence="1">Belongs to the short-chain dehydrogenases/reductases (SDR) family.</text>
</comment>
<dbReference type="Gene3D" id="3.40.50.720">
    <property type="entry name" value="NAD(P)-binding Rossmann-like Domain"/>
    <property type="match status" value="1"/>
</dbReference>
<dbReference type="Proteomes" id="UP000234331">
    <property type="component" value="Unassembled WGS sequence"/>
</dbReference>
<gene>
    <name evidence="3" type="ORF">FRACA_240021</name>
</gene>
<dbReference type="PRINTS" id="PR00081">
    <property type="entry name" value="GDHRDH"/>
</dbReference>
<sequence>MSQSHSRSTLLAGQVALVVGGSRGIGAATARALGAHGAAVGVNYHTSAEAASKLVAEIEAAGSRAVAERADATSAADVSALVASVSAALGDISVLVCNTVGFVEANPFDRIESGSTLAVDNADAIKDRAAIQLATTLYPIREVVPGMRRLGGGSVVLIGATASRGRPTRGIAEVSVAKAAQDAVARALANELGADGIRVNTVAPGMVPTDANAGARRDAVVTELGKATPLGRVAQVDDVAGVVVALASDLTRHLTGAYLGVDGGRSML</sequence>
<evidence type="ECO:0000313" key="4">
    <source>
        <dbReference type="Proteomes" id="UP000234331"/>
    </source>
</evidence>
<accession>A0A2I2KRP8</accession>
<evidence type="ECO:0000256" key="1">
    <source>
        <dbReference type="ARBA" id="ARBA00006484"/>
    </source>
</evidence>
<evidence type="ECO:0000313" key="3">
    <source>
        <dbReference type="EMBL" id="SNQ48347.1"/>
    </source>
</evidence>
<organism evidence="3 4">
    <name type="scientific">Frankia canadensis</name>
    <dbReference type="NCBI Taxonomy" id="1836972"/>
    <lineage>
        <taxon>Bacteria</taxon>
        <taxon>Bacillati</taxon>
        <taxon>Actinomycetota</taxon>
        <taxon>Actinomycetes</taxon>
        <taxon>Frankiales</taxon>
        <taxon>Frankiaceae</taxon>
        <taxon>Frankia</taxon>
    </lineage>
</organism>
<dbReference type="Pfam" id="PF13561">
    <property type="entry name" value="adh_short_C2"/>
    <property type="match status" value="1"/>
</dbReference>
<evidence type="ECO:0000256" key="2">
    <source>
        <dbReference type="ARBA" id="ARBA00023002"/>
    </source>
</evidence>
<dbReference type="PANTHER" id="PTHR43639">
    <property type="entry name" value="OXIDOREDUCTASE, SHORT-CHAIN DEHYDROGENASE/REDUCTASE FAMILY (AFU_ORTHOLOGUE AFUA_5G02870)"/>
    <property type="match status" value="1"/>
</dbReference>
<dbReference type="SUPFAM" id="SSF51735">
    <property type="entry name" value="NAD(P)-binding Rossmann-fold domains"/>
    <property type="match status" value="1"/>
</dbReference>
<dbReference type="AlphaFoldDB" id="A0A2I2KRP8"/>
<dbReference type="InterPro" id="IPR036291">
    <property type="entry name" value="NAD(P)-bd_dom_sf"/>
</dbReference>
<proteinExistence type="inferred from homology"/>
<dbReference type="RefSeq" id="WP_165818387.1">
    <property type="nucleotide sequence ID" value="NZ_FZMO01000157.1"/>
</dbReference>
<dbReference type="PANTHER" id="PTHR43639:SF1">
    <property type="entry name" value="SHORT-CHAIN DEHYDROGENASE_REDUCTASE FAMILY PROTEIN"/>
    <property type="match status" value="1"/>
</dbReference>
<reference evidence="3 4" key="1">
    <citation type="submission" date="2017-06" db="EMBL/GenBank/DDBJ databases">
        <authorList>
            <person name="Kim H.J."/>
            <person name="Triplett B.A."/>
        </authorList>
    </citation>
    <scope>NUCLEOTIDE SEQUENCE [LARGE SCALE GENOMIC DNA]</scope>
    <source>
        <strain evidence="3">FRACA_ARgP5</strain>
    </source>
</reference>
<dbReference type="EMBL" id="FZMO01000157">
    <property type="protein sequence ID" value="SNQ48347.1"/>
    <property type="molecule type" value="Genomic_DNA"/>
</dbReference>
<dbReference type="GO" id="GO:0016491">
    <property type="term" value="F:oxidoreductase activity"/>
    <property type="evidence" value="ECO:0007669"/>
    <property type="project" value="UniProtKB-KW"/>
</dbReference>
<name>A0A2I2KRP8_9ACTN</name>
<keyword evidence="2" id="KW-0560">Oxidoreductase</keyword>
<protein>
    <submittedName>
        <fullName evidence="3">Uncharacterized protein</fullName>
    </submittedName>
</protein>
<keyword evidence="4" id="KW-1185">Reference proteome</keyword>
<dbReference type="InterPro" id="IPR002347">
    <property type="entry name" value="SDR_fam"/>
</dbReference>